<reference evidence="1" key="1">
    <citation type="submission" date="2021-06" db="EMBL/GenBank/DDBJ databases">
        <authorList>
            <person name="Kallberg Y."/>
            <person name="Tangrot J."/>
            <person name="Rosling A."/>
        </authorList>
    </citation>
    <scope>NUCLEOTIDE SEQUENCE</scope>
    <source>
        <strain evidence="1">MA461A</strain>
    </source>
</reference>
<name>A0ACA9SYM5_9GLOM</name>
<dbReference type="Proteomes" id="UP000789920">
    <property type="component" value="Unassembled WGS sequence"/>
</dbReference>
<sequence>YKRPLEKDDLYVLNETRTAKIIIDKFEVEWRKEIQKIAKGKKPSLLKALFRVLYVKFFLSGACRFISDVLIVIAPLVLK</sequence>
<dbReference type="EMBL" id="CAJVQC010171276">
    <property type="protein sequence ID" value="CAG8850528.1"/>
    <property type="molecule type" value="Genomic_DNA"/>
</dbReference>
<evidence type="ECO:0000313" key="2">
    <source>
        <dbReference type="Proteomes" id="UP000789920"/>
    </source>
</evidence>
<feature type="non-terminal residue" evidence="1">
    <location>
        <position position="1"/>
    </location>
</feature>
<organism evidence="1 2">
    <name type="scientific">Racocetra persica</name>
    <dbReference type="NCBI Taxonomy" id="160502"/>
    <lineage>
        <taxon>Eukaryota</taxon>
        <taxon>Fungi</taxon>
        <taxon>Fungi incertae sedis</taxon>
        <taxon>Mucoromycota</taxon>
        <taxon>Glomeromycotina</taxon>
        <taxon>Glomeromycetes</taxon>
        <taxon>Diversisporales</taxon>
        <taxon>Gigasporaceae</taxon>
        <taxon>Racocetra</taxon>
    </lineage>
</organism>
<feature type="non-terminal residue" evidence="1">
    <location>
        <position position="79"/>
    </location>
</feature>
<gene>
    <name evidence="1" type="ORF">RPERSI_LOCUS36137</name>
</gene>
<comment type="caution">
    <text evidence="1">The sequence shown here is derived from an EMBL/GenBank/DDBJ whole genome shotgun (WGS) entry which is preliminary data.</text>
</comment>
<keyword evidence="2" id="KW-1185">Reference proteome</keyword>
<evidence type="ECO:0000313" key="1">
    <source>
        <dbReference type="EMBL" id="CAG8850528.1"/>
    </source>
</evidence>
<protein>
    <submittedName>
        <fullName evidence="1">1219_t:CDS:1</fullName>
    </submittedName>
</protein>
<proteinExistence type="predicted"/>
<accession>A0ACA9SYM5</accession>